<accession>A0A3S0VT87</accession>
<protein>
    <recommendedName>
        <fullName evidence="1">Pyrroline-5-carboxylate reductase catalytic N-terminal domain-containing protein</fullName>
    </recommendedName>
</protein>
<feature type="domain" description="Pyrroline-5-carboxylate reductase catalytic N-terminal" evidence="1">
    <location>
        <begin position="1"/>
        <end position="78"/>
    </location>
</feature>
<dbReference type="Pfam" id="PF03807">
    <property type="entry name" value="F420_oxidored"/>
    <property type="match status" value="1"/>
</dbReference>
<sequence>MASAIIGGMIDDGHPARHHLSRHLAERYSWRWNMSASASIPTPDNVAAARADVVVLAAVKPQVMRDVCEGLRDSLQRHVRW</sequence>
<organism evidence="2">
    <name type="scientific">Billgrantia gudaonensis</name>
    <dbReference type="NCBI Taxonomy" id="376427"/>
    <lineage>
        <taxon>Bacteria</taxon>
        <taxon>Pseudomonadati</taxon>
        <taxon>Pseudomonadota</taxon>
        <taxon>Gammaproteobacteria</taxon>
        <taxon>Oceanospirillales</taxon>
        <taxon>Halomonadaceae</taxon>
        <taxon>Billgrantia</taxon>
    </lineage>
</organism>
<dbReference type="InterPro" id="IPR028939">
    <property type="entry name" value="P5C_Rdtase_cat_N"/>
</dbReference>
<dbReference type="AlphaFoldDB" id="A0A3S0VT87"/>
<gene>
    <name evidence="2" type="ORF">DSL92_00695</name>
</gene>
<dbReference type="SUPFAM" id="SSF51735">
    <property type="entry name" value="NAD(P)-binding Rossmann-fold domains"/>
    <property type="match status" value="1"/>
</dbReference>
<reference evidence="2" key="1">
    <citation type="submission" date="2018-12" db="EMBL/GenBank/DDBJ databases">
        <authorList>
            <person name="Jadhav K."/>
            <person name="Kushwaha B."/>
            <person name="Jadhav I."/>
        </authorList>
    </citation>
    <scope>NUCLEOTIDE SEQUENCE [LARGE SCALE GENOMIC DNA]</scope>
    <source>
        <strain evidence="2">SBS 10</strain>
    </source>
</reference>
<evidence type="ECO:0000259" key="1">
    <source>
        <dbReference type="Pfam" id="PF03807"/>
    </source>
</evidence>
<comment type="caution">
    <text evidence="2">The sequence shown here is derived from an EMBL/GenBank/DDBJ whole genome shotgun (WGS) entry which is preliminary data.</text>
</comment>
<evidence type="ECO:0000313" key="2">
    <source>
        <dbReference type="EMBL" id="RUA23157.1"/>
    </source>
</evidence>
<dbReference type="EMBL" id="RXHI01000002">
    <property type="protein sequence ID" value="RUA23157.1"/>
    <property type="molecule type" value="Genomic_DNA"/>
</dbReference>
<name>A0A3S0VT87_9GAMM</name>
<proteinExistence type="predicted"/>
<dbReference type="InterPro" id="IPR036291">
    <property type="entry name" value="NAD(P)-bd_dom_sf"/>
</dbReference>
<dbReference type="Gene3D" id="3.40.50.720">
    <property type="entry name" value="NAD(P)-binding Rossmann-like Domain"/>
    <property type="match status" value="1"/>
</dbReference>